<reference evidence="8 9" key="1">
    <citation type="journal article" date="2015" name="Nature">
        <title>rRNA introns, odd ribosomes, and small enigmatic genomes across a large radiation of phyla.</title>
        <authorList>
            <person name="Brown C.T."/>
            <person name="Hug L.A."/>
            <person name="Thomas B.C."/>
            <person name="Sharon I."/>
            <person name="Castelle C.J."/>
            <person name="Singh A."/>
            <person name="Wilkins M.J."/>
            <person name="Williams K.H."/>
            <person name="Banfield J.F."/>
        </authorList>
    </citation>
    <scope>NUCLEOTIDE SEQUENCE [LARGE SCALE GENOMIC DNA]</scope>
</reference>
<dbReference type="PANTHER" id="PTHR48069">
    <property type="entry name" value="DIHYDROFOLATE REDUCTASE"/>
    <property type="match status" value="1"/>
</dbReference>
<sequence length="109" mass="12553">KDNNLIWHLPKDLKFFKETTTGHYVIQGRKTFESCGKPLPNRTNVIITRDKNFKVDGCIVIHSLQEALDLVKNESEAFIIGGGNIYEQAMPFADRIYLTKIIDIFRIIN</sequence>
<dbReference type="InterPro" id="IPR012259">
    <property type="entry name" value="DHFR"/>
</dbReference>
<accession>A0A0G0PWA2</accession>
<dbReference type="PROSITE" id="PS51330">
    <property type="entry name" value="DHFR_2"/>
    <property type="match status" value="1"/>
</dbReference>
<dbReference type="InterPro" id="IPR024072">
    <property type="entry name" value="DHFR-like_dom_sf"/>
</dbReference>
<gene>
    <name evidence="8" type="ORF">UT64_C0040G0001</name>
</gene>
<evidence type="ECO:0000313" key="9">
    <source>
        <dbReference type="Proteomes" id="UP000034137"/>
    </source>
</evidence>
<proteinExistence type="inferred from homology"/>
<evidence type="ECO:0000313" key="8">
    <source>
        <dbReference type="EMBL" id="KKR32178.1"/>
    </source>
</evidence>
<organism evidence="8 9">
    <name type="scientific">Candidatus Falkowbacteria bacterium GW2011_GWF2_39_8</name>
    <dbReference type="NCBI Taxonomy" id="1618642"/>
    <lineage>
        <taxon>Bacteria</taxon>
        <taxon>Candidatus Falkowiibacteriota</taxon>
    </lineage>
</organism>
<dbReference type="PRINTS" id="PR00070">
    <property type="entry name" value="DHFR"/>
</dbReference>
<evidence type="ECO:0000256" key="2">
    <source>
        <dbReference type="ARBA" id="ARBA00009539"/>
    </source>
</evidence>
<evidence type="ECO:0000256" key="4">
    <source>
        <dbReference type="ARBA" id="ARBA00022563"/>
    </source>
</evidence>
<dbReference type="UniPathway" id="UPA00077">
    <property type="reaction ID" value="UER00158"/>
</dbReference>
<dbReference type="PATRIC" id="fig|1618642.3.peg.731"/>
<name>A0A0G0PWA2_9BACT</name>
<dbReference type="EC" id="1.5.1.3" evidence="3"/>
<dbReference type="GO" id="GO:0046654">
    <property type="term" value="P:tetrahydrofolate biosynthetic process"/>
    <property type="evidence" value="ECO:0007669"/>
    <property type="project" value="UniProtKB-UniPathway"/>
</dbReference>
<dbReference type="GO" id="GO:0005829">
    <property type="term" value="C:cytosol"/>
    <property type="evidence" value="ECO:0007669"/>
    <property type="project" value="TreeGrafter"/>
</dbReference>
<keyword evidence="6" id="KW-0560">Oxidoreductase</keyword>
<dbReference type="GO" id="GO:0004146">
    <property type="term" value="F:dihydrofolate reductase activity"/>
    <property type="evidence" value="ECO:0007669"/>
    <property type="project" value="UniProtKB-EC"/>
</dbReference>
<evidence type="ECO:0000256" key="6">
    <source>
        <dbReference type="ARBA" id="ARBA00023002"/>
    </source>
</evidence>
<dbReference type="GO" id="GO:0046452">
    <property type="term" value="P:dihydrofolate metabolic process"/>
    <property type="evidence" value="ECO:0007669"/>
    <property type="project" value="TreeGrafter"/>
</dbReference>
<dbReference type="PANTHER" id="PTHR48069:SF3">
    <property type="entry name" value="DIHYDROFOLATE REDUCTASE"/>
    <property type="match status" value="1"/>
</dbReference>
<dbReference type="CDD" id="cd00209">
    <property type="entry name" value="DHFR"/>
    <property type="match status" value="1"/>
</dbReference>
<keyword evidence="4" id="KW-0554">One-carbon metabolism</keyword>
<feature type="domain" description="DHFR" evidence="7">
    <location>
        <begin position="1"/>
        <end position="109"/>
    </location>
</feature>
<dbReference type="GO" id="GO:0006730">
    <property type="term" value="P:one-carbon metabolic process"/>
    <property type="evidence" value="ECO:0007669"/>
    <property type="project" value="UniProtKB-KW"/>
</dbReference>
<evidence type="ECO:0000256" key="1">
    <source>
        <dbReference type="ARBA" id="ARBA00004903"/>
    </source>
</evidence>
<comment type="pathway">
    <text evidence="1">Cofactor biosynthesis; tetrahydrofolate biosynthesis; 5,6,7,8-tetrahydrofolate from 7,8-dihydrofolate: step 1/1.</text>
</comment>
<dbReference type="Gene3D" id="3.40.430.10">
    <property type="entry name" value="Dihydrofolate Reductase, subunit A"/>
    <property type="match status" value="1"/>
</dbReference>
<evidence type="ECO:0000256" key="3">
    <source>
        <dbReference type="ARBA" id="ARBA00012856"/>
    </source>
</evidence>
<keyword evidence="5" id="KW-0521">NADP</keyword>
<comment type="caution">
    <text evidence="8">The sequence shown here is derived from an EMBL/GenBank/DDBJ whole genome shotgun (WGS) entry which is preliminary data.</text>
</comment>
<evidence type="ECO:0000259" key="7">
    <source>
        <dbReference type="PROSITE" id="PS51330"/>
    </source>
</evidence>
<protein>
    <recommendedName>
        <fullName evidence="3">dihydrofolate reductase</fullName>
        <ecNumber evidence="3">1.5.1.3</ecNumber>
    </recommendedName>
</protein>
<dbReference type="GO" id="GO:0046655">
    <property type="term" value="P:folic acid metabolic process"/>
    <property type="evidence" value="ECO:0007669"/>
    <property type="project" value="TreeGrafter"/>
</dbReference>
<dbReference type="SUPFAM" id="SSF53597">
    <property type="entry name" value="Dihydrofolate reductase-like"/>
    <property type="match status" value="1"/>
</dbReference>
<dbReference type="InterPro" id="IPR001796">
    <property type="entry name" value="DHFR_dom"/>
</dbReference>
<feature type="non-terminal residue" evidence="8">
    <location>
        <position position="1"/>
    </location>
</feature>
<dbReference type="EMBL" id="LBXO01000040">
    <property type="protein sequence ID" value="KKR32178.1"/>
    <property type="molecule type" value="Genomic_DNA"/>
</dbReference>
<comment type="similarity">
    <text evidence="2">Belongs to the dihydrofolate reductase family.</text>
</comment>
<evidence type="ECO:0000256" key="5">
    <source>
        <dbReference type="ARBA" id="ARBA00022857"/>
    </source>
</evidence>
<dbReference type="AlphaFoldDB" id="A0A0G0PWA2"/>
<dbReference type="Pfam" id="PF00186">
    <property type="entry name" value="DHFR_1"/>
    <property type="match status" value="1"/>
</dbReference>
<dbReference type="GO" id="GO:0050661">
    <property type="term" value="F:NADP binding"/>
    <property type="evidence" value="ECO:0007669"/>
    <property type="project" value="InterPro"/>
</dbReference>
<dbReference type="Proteomes" id="UP000034137">
    <property type="component" value="Unassembled WGS sequence"/>
</dbReference>